<feature type="compositionally biased region" description="Polar residues" evidence="1">
    <location>
        <begin position="518"/>
        <end position="532"/>
    </location>
</feature>
<comment type="caution">
    <text evidence="2">The sequence shown here is derived from an EMBL/GenBank/DDBJ whole genome shotgun (WGS) entry which is preliminary data.</text>
</comment>
<feature type="region of interest" description="Disordered" evidence="1">
    <location>
        <begin position="286"/>
        <end position="373"/>
    </location>
</feature>
<feature type="compositionally biased region" description="Basic and acidic residues" evidence="1">
    <location>
        <begin position="1158"/>
        <end position="1182"/>
    </location>
</feature>
<feature type="compositionally biased region" description="Low complexity" evidence="1">
    <location>
        <begin position="870"/>
        <end position="886"/>
    </location>
</feature>
<keyword evidence="3" id="KW-1185">Reference proteome</keyword>
<feature type="compositionally biased region" description="Polar residues" evidence="1">
    <location>
        <begin position="987"/>
        <end position="1001"/>
    </location>
</feature>
<feature type="compositionally biased region" description="Basic residues" evidence="1">
    <location>
        <begin position="674"/>
        <end position="688"/>
    </location>
</feature>
<feature type="compositionally biased region" description="Basic and acidic residues" evidence="1">
    <location>
        <begin position="1034"/>
        <end position="1049"/>
    </location>
</feature>
<feature type="compositionally biased region" description="Basic and acidic residues" evidence="1">
    <location>
        <begin position="660"/>
        <end position="673"/>
    </location>
</feature>
<feature type="compositionally biased region" description="Basic and acidic residues" evidence="1">
    <location>
        <begin position="146"/>
        <end position="178"/>
    </location>
</feature>
<feature type="compositionally biased region" description="Polar residues" evidence="1">
    <location>
        <begin position="1272"/>
        <end position="1292"/>
    </location>
</feature>
<feature type="compositionally biased region" description="Basic and acidic residues" evidence="1">
    <location>
        <begin position="1257"/>
        <end position="1266"/>
    </location>
</feature>
<feature type="compositionally biased region" description="Basic and acidic residues" evidence="1">
    <location>
        <begin position="538"/>
        <end position="557"/>
    </location>
</feature>
<feature type="compositionally biased region" description="Polar residues" evidence="1">
    <location>
        <begin position="356"/>
        <end position="370"/>
    </location>
</feature>
<dbReference type="Proteomes" id="UP001175271">
    <property type="component" value="Unassembled WGS sequence"/>
</dbReference>
<feature type="compositionally biased region" description="Basic and acidic residues" evidence="1">
    <location>
        <begin position="301"/>
        <end position="316"/>
    </location>
</feature>
<feature type="compositionally biased region" description="Low complexity" evidence="1">
    <location>
        <begin position="970"/>
        <end position="980"/>
    </location>
</feature>
<evidence type="ECO:0000313" key="3">
    <source>
        <dbReference type="Proteomes" id="UP001175271"/>
    </source>
</evidence>
<feature type="region of interest" description="Disordered" evidence="1">
    <location>
        <begin position="1016"/>
        <end position="1071"/>
    </location>
</feature>
<feature type="compositionally biased region" description="Basic and acidic residues" evidence="1">
    <location>
        <begin position="107"/>
        <end position="116"/>
    </location>
</feature>
<feature type="compositionally biased region" description="Basic residues" evidence="1">
    <location>
        <begin position="709"/>
        <end position="726"/>
    </location>
</feature>
<feature type="compositionally biased region" description="Polar residues" evidence="1">
    <location>
        <begin position="559"/>
        <end position="586"/>
    </location>
</feature>
<accession>A0AA39HPS0</accession>
<feature type="compositionally biased region" description="Acidic residues" evidence="1">
    <location>
        <begin position="1050"/>
        <end position="1059"/>
    </location>
</feature>
<protein>
    <submittedName>
        <fullName evidence="2">Uncharacterized protein</fullName>
    </submittedName>
</protein>
<proteinExistence type="predicted"/>
<feature type="compositionally biased region" description="Basic and acidic residues" evidence="1">
    <location>
        <begin position="768"/>
        <end position="777"/>
    </location>
</feature>
<gene>
    <name evidence="2" type="ORF">QR680_004770</name>
</gene>
<feature type="compositionally biased region" description="Polar residues" evidence="1">
    <location>
        <begin position="757"/>
        <end position="767"/>
    </location>
</feature>
<name>A0AA39HPS0_9BILA</name>
<evidence type="ECO:0000313" key="2">
    <source>
        <dbReference type="EMBL" id="KAK0409807.1"/>
    </source>
</evidence>
<feature type="compositionally biased region" description="Basic and acidic residues" evidence="1">
    <location>
        <begin position="741"/>
        <end position="756"/>
    </location>
</feature>
<feature type="compositionally biased region" description="Polar residues" evidence="1">
    <location>
        <begin position="179"/>
        <end position="189"/>
    </location>
</feature>
<feature type="compositionally biased region" description="Basic residues" evidence="1">
    <location>
        <begin position="649"/>
        <end position="659"/>
    </location>
</feature>
<feature type="region of interest" description="Disordered" evidence="1">
    <location>
        <begin position="808"/>
        <end position="841"/>
    </location>
</feature>
<evidence type="ECO:0000256" key="1">
    <source>
        <dbReference type="SAM" id="MobiDB-lite"/>
    </source>
</evidence>
<feature type="region of interest" description="Disordered" evidence="1">
    <location>
        <begin position="80"/>
        <end position="189"/>
    </location>
</feature>
<organism evidence="2 3">
    <name type="scientific">Steinernema hermaphroditum</name>
    <dbReference type="NCBI Taxonomy" id="289476"/>
    <lineage>
        <taxon>Eukaryota</taxon>
        <taxon>Metazoa</taxon>
        <taxon>Ecdysozoa</taxon>
        <taxon>Nematoda</taxon>
        <taxon>Chromadorea</taxon>
        <taxon>Rhabditida</taxon>
        <taxon>Tylenchina</taxon>
        <taxon>Panagrolaimomorpha</taxon>
        <taxon>Strongyloidoidea</taxon>
        <taxon>Steinernematidae</taxon>
        <taxon>Steinernema</taxon>
    </lineage>
</organism>
<reference evidence="2" key="1">
    <citation type="submission" date="2023-06" db="EMBL/GenBank/DDBJ databases">
        <title>Genomic analysis of the entomopathogenic nematode Steinernema hermaphroditum.</title>
        <authorList>
            <person name="Schwarz E.M."/>
            <person name="Heppert J.K."/>
            <person name="Baniya A."/>
            <person name="Schwartz H.T."/>
            <person name="Tan C.-H."/>
            <person name="Antoshechkin I."/>
            <person name="Sternberg P.W."/>
            <person name="Goodrich-Blair H."/>
            <person name="Dillman A.R."/>
        </authorList>
    </citation>
    <scope>NUCLEOTIDE SEQUENCE</scope>
    <source>
        <strain evidence="2">PS9179</strain>
        <tissue evidence="2">Whole animal</tissue>
    </source>
</reference>
<feature type="compositionally biased region" description="Basic residues" evidence="1">
    <location>
        <begin position="1219"/>
        <end position="1228"/>
    </location>
</feature>
<feature type="region of interest" description="Disordered" evidence="1">
    <location>
        <begin position="1102"/>
        <end position="1292"/>
    </location>
</feature>
<feature type="compositionally biased region" description="Basic residues" evidence="1">
    <location>
        <begin position="607"/>
        <end position="627"/>
    </location>
</feature>
<dbReference type="EMBL" id="JAUCMV010000003">
    <property type="protein sequence ID" value="KAK0409807.1"/>
    <property type="molecule type" value="Genomic_DNA"/>
</dbReference>
<sequence>MCQVRRWLKENHRSRQLRLVERAAPAREPNRVRITMTDQKRRQEELRSTRERIESLLVGEETPPIKAKPSPNDVIVVNQKGSQDKVREPPPTEEVTFCKSSSVKETASSKKAEKEVTVTAHFAPRQILPKSPREPCPTEEPTDYSSVKEDAPPKDVEMTQKKTTEMNREHQQERKEQSKVGNQSAELPVSSSLSTCMDCARPRTSQEDAVPFSNRPDKMFDTKEATMIDLPVNAFWKTRENAAKESELLGKIKAARGKDCMERLINLEALLELKRTQRLELERVSNEAPVVPRSPPPIKTLHFEDPRRRRSLDNAKKPTTSTTTSSAPGPPFEPLKTQPSLTQKPPLLPPSVPCPQKTQPNLTQKTSLPSRPTALADDSFMEEILNGAKHYSTGSSGLLKRCQTQQPSCSKDLYILSIPENHSRMQDEVNQSLADSISASLQEEMLAPSSAQHMPLPLPIKSSGVKISKEKNPFVDDTHSKASLFIGKPLLKRKEKADGKAAEIKAIMKITSMRSQDIQNGQEVLSTAQDPQQNKKKIRDDHETEGAGVFEKEEPEPVSHNSSYSATQKTPYGNREQASSASSETYLSDEDSHRKKNDRHCSERNMKYPKKNSERKRRGVFKKRQKKTTLESDDSSPEPVDRRKDSSKQKSRVKKKKRIDRLYTSEDDSDRKNGKISKQQKKRKKSRAPSRMYREVEYSDDSDFPEHIAKRKSHTSRRKNRVHRRPRTVDFTDDDSSDQDNGNRPESVENEDHRTDNTATSSTSNRFTTDKNRKVDYIEVSSTDDESPLVSGKGDVKDIPLITLSSDESAHEGVANNELKQNTLHADSEETAKEQKVYAEDTQNAAETVHCATSKQKAVFIEELVGHGKAPMPTASPSSMSSVPTSEENSPQPEPPYLRKKQYAYRTGEPVGDGPIDPDDVTSTENDDGEVEDSTEDPESGLYERLDLLPSSSDVGHRSESSTPEVNDFSSPGGSLPSLPQLEDFSVSESAKPNRLESSYSATPFFPGGSWTFFGGYQAPPAPDLHGTPNSVDYEGRHVAEDGQKRKDIDEIEPAEDVEAAPSLRNEPSSDFLATAPSIYRPQILLHYEHELEEAAPFISNMHDSAAPTPPYFDGRPQLRFQYISPQEQPENREHPETNESPEPIPDGIEFETETLEPVERDRDSVDADQLDHSPPACDHDVLSPTPPAHRAPIILKISRYPKTTQKRGRRASTEGSPKKRRKRRKRRDVTPEYKPPPCRRKFDAPLRSSARLQKKVLQEIDRVEQEEQSGEAANSSPEQEFDPNSDSSLQY</sequence>
<feature type="compositionally biased region" description="Acidic residues" evidence="1">
    <location>
        <begin position="916"/>
        <end position="939"/>
    </location>
</feature>
<feature type="compositionally biased region" description="Basic and acidic residues" evidence="1">
    <location>
        <begin position="639"/>
        <end position="648"/>
    </location>
</feature>
<feature type="region of interest" description="Disordered" evidence="1">
    <location>
        <begin position="518"/>
        <end position="795"/>
    </location>
</feature>
<feature type="region of interest" description="Disordered" evidence="1">
    <location>
        <begin position="868"/>
        <end position="1001"/>
    </location>
</feature>
<feature type="compositionally biased region" description="Basic and acidic residues" evidence="1">
    <location>
        <begin position="826"/>
        <end position="839"/>
    </location>
</feature>